<gene>
    <name evidence="1" type="ORF">MELA_02991</name>
</gene>
<dbReference type="Proteomes" id="UP000334340">
    <property type="component" value="Unassembled WGS sequence"/>
</dbReference>
<accession>A0A564ZNB3</accession>
<name>A0A564ZNB3_9BACT</name>
<evidence type="ECO:0000313" key="2">
    <source>
        <dbReference type="Proteomes" id="UP000334340"/>
    </source>
</evidence>
<dbReference type="EMBL" id="CABIKM010000070">
    <property type="protein sequence ID" value="VUZ86586.1"/>
    <property type="molecule type" value="Genomic_DNA"/>
</dbReference>
<sequence>MKPFFWEPEKNEWLKRERGISFERAVLHIEQGDLLDILEHSNPQKYPGQRILVVRLEDYVYLVPCLELEDGVLLKTIFPSRKLTAQYLRKRIDND</sequence>
<protein>
    <submittedName>
        <fullName evidence="1">Toxin</fullName>
    </submittedName>
</protein>
<evidence type="ECO:0000313" key="1">
    <source>
        <dbReference type="EMBL" id="VUZ86586.1"/>
    </source>
</evidence>
<organism evidence="1 2">
    <name type="scientific">Candidatus Methylomirabilis lanthanidiphila</name>
    <dbReference type="NCBI Taxonomy" id="2211376"/>
    <lineage>
        <taxon>Bacteria</taxon>
        <taxon>Candidatus Methylomirabilota</taxon>
        <taxon>Candidatus Methylomirabilia</taxon>
        <taxon>Candidatus Methylomirabilales</taxon>
        <taxon>Candidatus Methylomirabilaceae</taxon>
        <taxon>Candidatus Methylomirabilis</taxon>
    </lineage>
</organism>
<keyword evidence="2" id="KW-1185">Reference proteome</keyword>
<proteinExistence type="predicted"/>
<dbReference type="AlphaFoldDB" id="A0A564ZNB3"/>
<reference evidence="1 2" key="1">
    <citation type="submission" date="2019-07" db="EMBL/GenBank/DDBJ databases">
        <authorList>
            <person name="Cremers G."/>
        </authorList>
    </citation>
    <scope>NUCLEOTIDE SEQUENCE [LARGE SCALE GENOMIC DNA]</scope>
</reference>